<organism evidence="1 2">
    <name type="scientific">Streptomyces endophyticus</name>
    <dbReference type="NCBI Taxonomy" id="714166"/>
    <lineage>
        <taxon>Bacteria</taxon>
        <taxon>Bacillati</taxon>
        <taxon>Actinomycetota</taxon>
        <taxon>Actinomycetes</taxon>
        <taxon>Kitasatosporales</taxon>
        <taxon>Streptomycetaceae</taxon>
        <taxon>Streptomyces</taxon>
    </lineage>
</organism>
<name>A0ABU6F8Q9_9ACTN</name>
<comment type="caution">
    <text evidence="1">The sequence shown here is derived from an EMBL/GenBank/DDBJ whole genome shotgun (WGS) entry which is preliminary data.</text>
</comment>
<dbReference type="EMBL" id="JAOZYC010000125">
    <property type="protein sequence ID" value="MEB8339883.1"/>
    <property type="molecule type" value="Genomic_DNA"/>
</dbReference>
<keyword evidence="1" id="KW-0418">Kinase</keyword>
<dbReference type="InterPro" id="IPR029058">
    <property type="entry name" value="AB_hydrolase_fold"/>
</dbReference>
<evidence type="ECO:0000313" key="2">
    <source>
        <dbReference type="Proteomes" id="UP001354931"/>
    </source>
</evidence>
<dbReference type="SUPFAM" id="SSF53474">
    <property type="entry name" value="alpha/beta-Hydrolases"/>
    <property type="match status" value="1"/>
</dbReference>
<evidence type="ECO:0000313" key="1">
    <source>
        <dbReference type="EMBL" id="MEB8339883.1"/>
    </source>
</evidence>
<keyword evidence="1" id="KW-0808">Transferase</keyword>
<proteinExistence type="predicted"/>
<keyword evidence="2" id="KW-1185">Reference proteome</keyword>
<sequence>MSAPKPRQAPEVHVRPYWELRFDADGDPDPGQLGTLLRQAHQVRDLVVFAHGWNNDRSIATRLYDRFFAPFPDLAPSSSIGYVGVLWPSMRFTDEQIPDFDRSAASTTTATVPRTTLDKGTRQGLIEAFPRSEPVVDLLARRLEEQSDAASAFDEFGGLVRQLVGVGPSVSGADTSEDGGPHSTPAMLHEDTRAMCLEFAAALETAAGPGAAAAFRLPGGLAKAWKGAHELLRQATYFAMKRRAGKVGKAGLGPALGRLAEEAPRVRVHLVGHSFGARLVSFALAGLPKSAHNVKSVTLLQGAFSHYVFADRGALKGRQARVDGPLVACFSRYDTALSVMYPLASRLAGDDRALVDLGERWGALGHDGFQDVDGAVRFTLADVLRAGVPGAGCVSVDAAQVVRNGPPPSGAHSDICHAELARVVLGAGRVTT</sequence>
<protein>
    <submittedName>
        <fullName evidence="1">Serine-threonine protein kinase</fullName>
    </submittedName>
</protein>
<gene>
    <name evidence="1" type="ORF">OKJ99_20545</name>
</gene>
<accession>A0ABU6F8Q9</accession>
<dbReference type="Proteomes" id="UP001354931">
    <property type="component" value="Unassembled WGS sequence"/>
</dbReference>
<dbReference type="Gene3D" id="3.40.50.1820">
    <property type="entry name" value="alpha/beta hydrolase"/>
    <property type="match status" value="1"/>
</dbReference>
<dbReference type="RefSeq" id="WP_326018374.1">
    <property type="nucleotide sequence ID" value="NZ_JAOZYC010000125.1"/>
</dbReference>
<reference evidence="1 2" key="1">
    <citation type="submission" date="2022-10" db="EMBL/GenBank/DDBJ databases">
        <authorList>
            <person name="Xie J."/>
            <person name="Shen N."/>
        </authorList>
    </citation>
    <scope>NUCLEOTIDE SEQUENCE [LARGE SCALE GENOMIC DNA]</scope>
    <source>
        <strain evidence="1 2">YIM65594</strain>
    </source>
</reference>
<dbReference type="GO" id="GO:0016301">
    <property type="term" value="F:kinase activity"/>
    <property type="evidence" value="ECO:0007669"/>
    <property type="project" value="UniProtKB-KW"/>
</dbReference>